<gene>
    <name evidence="1" type="ORF">F444_00599</name>
</gene>
<protein>
    <submittedName>
        <fullName evidence="1">Uncharacterized protein</fullName>
    </submittedName>
</protein>
<dbReference type="Proteomes" id="UP000028582">
    <property type="component" value="Unassembled WGS sequence"/>
</dbReference>
<name>A0A081B3S0_PHYNI</name>
<proteinExistence type="predicted"/>
<accession>A0A081B3S0</accession>
<dbReference type="EMBL" id="ANJA01000138">
    <property type="protein sequence ID" value="ETO85781.1"/>
    <property type="molecule type" value="Genomic_DNA"/>
</dbReference>
<sequence>MQGNTFDNACKMDDALGSLVELMVKITPLSAFLSWDFHDLGVLVPEWGI</sequence>
<dbReference type="AlphaFoldDB" id="A0A081B3S0"/>
<evidence type="ECO:0000313" key="2">
    <source>
        <dbReference type="Proteomes" id="UP000028582"/>
    </source>
</evidence>
<organism evidence="1 2">
    <name type="scientific">Phytophthora nicotianae P1976</name>
    <dbReference type="NCBI Taxonomy" id="1317066"/>
    <lineage>
        <taxon>Eukaryota</taxon>
        <taxon>Sar</taxon>
        <taxon>Stramenopiles</taxon>
        <taxon>Oomycota</taxon>
        <taxon>Peronosporomycetes</taxon>
        <taxon>Peronosporales</taxon>
        <taxon>Peronosporaceae</taxon>
        <taxon>Phytophthora</taxon>
    </lineage>
</organism>
<evidence type="ECO:0000313" key="1">
    <source>
        <dbReference type="EMBL" id="ETO85781.1"/>
    </source>
</evidence>
<dbReference type="OrthoDB" id="89305at2759"/>
<comment type="caution">
    <text evidence="1">The sequence shown here is derived from an EMBL/GenBank/DDBJ whole genome shotgun (WGS) entry which is preliminary data.</text>
</comment>
<reference evidence="1 2" key="1">
    <citation type="submission" date="2013-11" db="EMBL/GenBank/DDBJ databases">
        <title>The Genome Sequence of Phytophthora parasitica P1976.</title>
        <authorList>
            <consortium name="The Broad Institute Genomics Platform"/>
            <person name="Russ C."/>
            <person name="Tyler B."/>
            <person name="Panabieres F."/>
            <person name="Shan W."/>
            <person name="Tripathy S."/>
            <person name="Grunwald N."/>
            <person name="Machado M."/>
            <person name="Johnson C.S."/>
            <person name="Walker B."/>
            <person name="Young S."/>
            <person name="Zeng Q."/>
            <person name="Gargeya S."/>
            <person name="Fitzgerald M."/>
            <person name="Haas B."/>
            <person name="Abouelleil A."/>
            <person name="Allen A.W."/>
            <person name="Alvarado L."/>
            <person name="Arachchi H.M."/>
            <person name="Berlin A.M."/>
            <person name="Chapman S.B."/>
            <person name="Gainer-Dewar J."/>
            <person name="Goldberg J."/>
            <person name="Griggs A."/>
            <person name="Gujja S."/>
            <person name="Hansen M."/>
            <person name="Howarth C."/>
            <person name="Imamovic A."/>
            <person name="Ireland A."/>
            <person name="Larimer J."/>
            <person name="McCowan C."/>
            <person name="Murphy C."/>
            <person name="Pearson M."/>
            <person name="Poon T.W."/>
            <person name="Priest M."/>
            <person name="Roberts A."/>
            <person name="Saif S."/>
            <person name="Shea T."/>
            <person name="Sisk P."/>
            <person name="Sykes S."/>
            <person name="Wortman J."/>
            <person name="Nusbaum C."/>
            <person name="Birren B."/>
        </authorList>
    </citation>
    <scope>NUCLEOTIDE SEQUENCE [LARGE SCALE GENOMIC DNA]</scope>
    <source>
        <strain evidence="1 2">P1976</strain>
    </source>
</reference>